<reference evidence="1 2" key="1">
    <citation type="submission" date="2014-04" db="EMBL/GenBank/DDBJ databases">
        <title>Evolutionary Origins and Diversification of the Mycorrhizal Mutualists.</title>
        <authorList>
            <consortium name="DOE Joint Genome Institute"/>
            <consortium name="Mycorrhizal Genomics Consortium"/>
            <person name="Kohler A."/>
            <person name="Kuo A."/>
            <person name="Nagy L.G."/>
            <person name="Floudas D."/>
            <person name="Copeland A."/>
            <person name="Barry K.W."/>
            <person name="Cichocki N."/>
            <person name="Veneault-Fourrey C."/>
            <person name="LaButti K."/>
            <person name="Lindquist E.A."/>
            <person name="Lipzen A."/>
            <person name="Lundell T."/>
            <person name="Morin E."/>
            <person name="Murat C."/>
            <person name="Riley R."/>
            <person name="Ohm R."/>
            <person name="Sun H."/>
            <person name="Tunlid A."/>
            <person name="Henrissat B."/>
            <person name="Grigoriev I.V."/>
            <person name="Hibbett D.S."/>
            <person name="Martin F."/>
        </authorList>
    </citation>
    <scope>NUCLEOTIDE SEQUENCE [LARGE SCALE GENOMIC DNA]</scope>
    <source>
        <strain evidence="1 2">Koide BX008</strain>
    </source>
</reference>
<organism evidence="1 2">
    <name type="scientific">Amanita muscaria (strain Koide BX008)</name>
    <dbReference type="NCBI Taxonomy" id="946122"/>
    <lineage>
        <taxon>Eukaryota</taxon>
        <taxon>Fungi</taxon>
        <taxon>Dikarya</taxon>
        <taxon>Basidiomycota</taxon>
        <taxon>Agaricomycotina</taxon>
        <taxon>Agaricomycetes</taxon>
        <taxon>Agaricomycetidae</taxon>
        <taxon>Agaricales</taxon>
        <taxon>Pluteineae</taxon>
        <taxon>Amanitaceae</taxon>
        <taxon>Amanita</taxon>
    </lineage>
</organism>
<dbReference type="EMBL" id="KN818245">
    <property type="protein sequence ID" value="KIL65030.1"/>
    <property type="molecule type" value="Genomic_DNA"/>
</dbReference>
<keyword evidence="2" id="KW-1185">Reference proteome</keyword>
<accession>A0A0C2SP90</accession>
<sequence>MRDILTDFLHGKVIAISYTQYYCKIKGSCLKLLQLSESFDSCARSHKFGATTREARKLLTSRCVGWDTELTGPSSIIERPSFIFKVAETNTTYAKYASPAGSNKGQHGSLSQADIPKQIVSLLASISLSSHTNAVSQLSRREAKPHQLQCLRMNAGGQIIKPHPSFVSASVERFRSFIFSIASLLVAGALGSVCSCQLELGGAVSES</sequence>
<dbReference type="AlphaFoldDB" id="A0A0C2SP90"/>
<protein>
    <submittedName>
        <fullName evidence="1">Uncharacterized protein</fullName>
    </submittedName>
</protein>
<proteinExistence type="predicted"/>
<dbReference type="HOGENOM" id="CLU_1326077_0_0_1"/>
<name>A0A0C2SP90_AMAMK</name>
<evidence type="ECO:0000313" key="2">
    <source>
        <dbReference type="Proteomes" id="UP000054549"/>
    </source>
</evidence>
<evidence type="ECO:0000313" key="1">
    <source>
        <dbReference type="EMBL" id="KIL65030.1"/>
    </source>
</evidence>
<dbReference type="Proteomes" id="UP000054549">
    <property type="component" value="Unassembled WGS sequence"/>
</dbReference>
<gene>
    <name evidence="1" type="ORF">M378DRAFT_162593</name>
</gene>
<dbReference type="InParanoid" id="A0A0C2SP90"/>